<gene>
    <name evidence="1" type="ORF">S06H3_22004</name>
</gene>
<organism evidence="1">
    <name type="scientific">marine sediment metagenome</name>
    <dbReference type="NCBI Taxonomy" id="412755"/>
    <lineage>
        <taxon>unclassified sequences</taxon>
        <taxon>metagenomes</taxon>
        <taxon>ecological metagenomes</taxon>
    </lineage>
</organism>
<sequence length="111" mass="12026">VEIGLGLYDAIIDTSDLGVLGLYTIVVLSNFASSGRNKVIYESCVIIKLDFNPPTEVPFPQNIVKLCIPPVEFCVAILKLENRTVPFAKGTALSSNQIPPSGLYIVKFAKV</sequence>
<comment type="caution">
    <text evidence="1">The sequence shown here is derived from an EMBL/GenBank/DDBJ whole genome shotgun (WGS) entry which is preliminary data.</text>
</comment>
<protein>
    <submittedName>
        <fullName evidence="1">Uncharacterized protein</fullName>
    </submittedName>
</protein>
<evidence type="ECO:0000313" key="1">
    <source>
        <dbReference type="EMBL" id="GAI10728.1"/>
    </source>
</evidence>
<dbReference type="EMBL" id="BARV01011668">
    <property type="protein sequence ID" value="GAI10728.1"/>
    <property type="molecule type" value="Genomic_DNA"/>
</dbReference>
<reference evidence="1" key="1">
    <citation type="journal article" date="2014" name="Front. Microbiol.">
        <title>High frequency of phylogenetically diverse reductive dehalogenase-homologous genes in deep subseafloor sedimentary metagenomes.</title>
        <authorList>
            <person name="Kawai M."/>
            <person name="Futagami T."/>
            <person name="Toyoda A."/>
            <person name="Takaki Y."/>
            <person name="Nishi S."/>
            <person name="Hori S."/>
            <person name="Arai W."/>
            <person name="Tsubouchi T."/>
            <person name="Morono Y."/>
            <person name="Uchiyama I."/>
            <person name="Ito T."/>
            <person name="Fujiyama A."/>
            <person name="Inagaki F."/>
            <person name="Takami H."/>
        </authorList>
    </citation>
    <scope>NUCLEOTIDE SEQUENCE</scope>
    <source>
        <strain evidence="1">Expedition CK06-06</strain>
    </source>
</reference>
<name>X1KVJ4_9ZZZZ</name>
<dbReference type="AlphaFoldDB" id="X1KVJ4"/>
<proteinExistence type="predicted"/>
<accession>X1KVJ4</accession>
<feature type="non-terminal residue" evidence="1">
    <location>
        <position position="1"/>
    </location>
</feature>